<keyword evidence="10" id="KW-1185">Reference proteome</keyword>
<evidence type="ECO:0000256" key="3">
    <source>
        <dbReference type="ARBA" id="ARBA00022475"/>
    </source>
</evidence>
<comment type="subcellular location">
    <subcellularLocation>
        <location evidence="1">Cell membrane</location>
        <topology evidence="1">Multi-pass membrane protein</topology>
    </subcellularLocation>
</comment>
<evidence type="ECO:0000256" key="2">
    <source>
        <dbReference type="ARBA" id="ARBA00007400"/>
    </source>
</evidence>
<keyword evidence="3" id="KW-1003">Cell membrane</keyword>
<feature type="transmembrane region" description="Helical" evidence="7">
    <location>
        <begin position="19"/>
        <end position="37"/>
    </location>
</feature>
<keyword evidence="5 7" id="KW-1133">Transmembrane helix</keyword>
<feature type="domain" description="Acyltransferase 3" evidence="8">
    <location>
        <begin position="15"/>
        <end position="359"/>
    </location>
</feature>
<name>A0A2R5EY81_9BACL</name>
<feature type="transmembrane region" description="Helical" evidence="7">
    <location>
        <begin position="144"/>
        <end position="164"/>
    </location>
</feature>
<organism evidence="9 10">
    <name type="scientific">Paenibacillus agaridevorans</name>
    <dbReference type="NCBI Taxonomy" id="171404"/>
    <lineage>
        <taxon>Bacteria</taxon>
        <taxon>Bacillati</taxon>
        <taxon>Bacillota</taxon>
        <taxon>Bacilli</taxon>
        <taxon>Bacillales</taxon>
        <taxon>Paenibacillaceae</taxon>
        <taxon>Paenibacillus</taxon>
    </lineage>
</organism>
<gene>
    <name evidence="9" type="ORF">PAT3040_05856</name>
</gene>
<dbReference type="PANTHER" id="PTHR40074">
    <property type="entry name" value="O-ACETYLTRANSFERASE WECH"/>
    <property type="match status" value="1"/>
</dbReference>
<evidence type="ECO:0000313" key="9">
    <source>
        <dbReference type="EMBL" id="GBG11075.1"/>
    </source>
</evidence>
<dbReference type="GO" id="GO:0005886">
    <property type="term" value="C:plasma membrane"/>
    <property type="evidence" value="ECO:0007669"/>
    <property type="project" value="UniProtKB-SubCell"/>
</dbReference>
<feature type="transmembrane region" description="Helical" evidence="7">
    <location>
        <begin position="236"/>
        <end position="257"/>
    </location>
</feature>
<dbReference type="RefSeq" id="WP_108995443.1">
    <property type="nucleotide sequence ID" value="NZ_BDQX01000381.1"/>
</dbReference>
<comment type="similarity">
    <text evidence="2">Belongs to the acyltransferase 3 family.</text>
</comment>
<dbReference type="GO" id="GO:0009246">
    <property type="term" value="P:enterobacterial common antigen biosynthetic process"/>
    <property type="evidence" value="ECO:0007669"/>
    <property type="project" value="TreeGrafter"/>
</dbReference>
<dbReference type="Proteomes" id="UP000245202">
    <property type="component" value="Unassembled WGS sequence"/>
</dbReference>
<keyword evidence="6 7" id="KW-0472">Membrane</keyword>
<evidence type="ECO:0000256" key="4">
    <source>
        <dbReference type="ARBA" id="ARBA00022692"/>
    </source>
</evidence>
<evidence type="ECO:0000256" key="5">
    <source>
        <dbReference type="ARBA" id="ARBA00022989"/>
    </source>
</evidence>
<comment type="caution">
    <text evidence="9">The sequence shown here is derived from an EMBL/GenBank/DDBJ whole genome shotgun (WGS) entry which is preliminary data.</text>
</comment>
<feature type="transmembrane region" description="Helical" evidence="7">
    <location>
        <begin position="96"/>
        <end position="113"/>
    </location>
</feature>
<accession>A0A2R5EY81</accession>
<dbReference type="AlphaFoldDB" id="A0A2R5EY81"/>
<feature type="transmembrane region" description="Helical" evidence="7">
    <location>
        <begin position="198"/>
        <end position="216"/>
    </location>
</feature>
<sequence length="382" mass="43592">MNSNITVPKPQSRIAELDLLRAFAIIAVIAIHSTSFATIEMTDSSPVAYFLYIAANIGMNFAVPVFLFLSSLVLFKRYGNISFTGQTMFSFYRKRATQIIIPYTVCSAIYYIAVEVTRAGRDLQASLLPDFLEKLATGTAYAHLYYIFIIIQFYALFPFVLRLLQAFPRLVSWGIPFGIAVQAAFYIAGQFVDVPNAASWFLSYFGYYMLGVFVGIKYEEIRSAIVSLRRGLVHRFGLALLWGGWFASGLAYIVLWYKFRINTITPPTWAFYFAGSIYSYLSALTLTYGALILEIRWTHTRIVRFLKKLSPYSFGIYLLHPLLLAAYRELRPLHAEPYLYHIWYIVGFLLALFGTWAIVAFAQRYIPWAWIALGSNGVKQAR</sequence>
<keyword evidence="9" id="KW-0012">Acyltransferase</keyword>
<evidence type="ECO:0000256" key="7">
    <source>
        <dbReference type="SAM" id="Phobius"/>
    </source>
</evidence>
<dbReference type="Pfam" id="PF01757">
    <property type="entry name" value="Acyl_transf_3"/>
    <property type="match status" value="1"/>
</dbReference>
<dbReference type="PANTHER" id="PTHR40074:SF2">
    <property type="entry name" value="O-ACETYLTRANSFERASE WECH"/>
    <property type="match status" value="1"/>
</dbReference>
<evidence type="ECO:0000313" key="10">
    <source>
        <dbReference type="Proteomes" id="UP000245202"/>
    </source>
</evidence>
<evidence type="ECO:0000259" key="8">
    <source>
        <dbReference type="Pfam" id="PF01757"/>
    </source>
</evidence>
<feature type="transmembrane region" description="Helical" evidence="7">
    <location>
        <begin position="312"/>
        <end position="330"/>
    </location>
</feature>
<feature type="transmembrane region" description="Helical" evidence="7">
    <location>
        <begin position="171"/>
        <end position="192"/>
    </location>
</feature>
<keyword evidence="4 7" id="KW-0812">Transmembrane</keyword>
<evidence type="ECO:0000256" key="1">
    <source>
        <dbReference type="ARBA" id="ARBA00004651"/>
    </source>
</evidence>
<dbReference type="GO" id="GO:0016413">
    <property type="term" value="F:O-acetyltransferase activity"/>
    <property type="evidence" value="ECO:0007669"/>
    <property type="project" value="TreeGrafter"/>
</dbReference>
<dbReference type="InterPro" id="IPR002656">
    <property type="entry name" value="Acyl_transf_3_dom"/>
</dbReference>
<dbReference type="EMBL" id="BDQX01000381">
    <property type="protein sequence ID" value="GBG11075.1"/>
    <property type="molecule type" value="Genomic_DNA"/>
</dbReference>
<evidence type="ECO:0000256" key="6">
    <source>
        <dbReference type="ARBA" id="ARBA00023136"/>
    </source>
</evidence>
<reference evidence="9 10" key="1">
    <citation type="submission" date="2017-08" db="EMBL/GenBank/DDBJ databases">
        <title>Substantial Increase in Enzyme Production by Combined Drug-Resistance Mutations in Paenibacillus agaridevorans.</title>
        <authorList>
            <person name="Tanaka Y."/>
            <person name="Funane K."/>
            <person name="Hosaka T."/>
            <person name="Shiwa Y."/>
            <person name="Fujita N."/>
            <person name="Miyazaki T."/>
            <person name="Yoshikawa H."/>
            <person name="Murakami K."/>
            <person name="Kasahara K."/>
            <person name="Inaoka T."/>
            <person name="Hiraga Y."/>
            <person name="Ochi K."/>
        </authorList>
    </citation>
    <scope>NUCLEOTIDE SEQUENCE [LARGE SCALE GENOMIC DNA]</scope>
    <source>
        <strain evidence="9 10">T-3040</strain>
    </source>
</reference>
<proteinExistence type="inferred from homology"/>
<protein>
    <submittedName>
        <fullName evidence="9">Acyltransferase</fullName>
    </submittedName>
</protein>
<feature type="transmembrane region" description="Helical" evidence="7">
    <location>
        <begin position="269"/>
        <end position="291"/>
    </location>
</feature>
<feature type="transmembrane region" description="Helical" evidence="7">
    <location>
        <begin position="342"/>
        <end position="362"/>
    </location>
</feature>
<feature type="transmembrane region" description="Helical" evidence="7">
    <location>
        <begin position="49"/>
        <end position="75"/>
    </location>
</feature>
<keyword evidence="9" id="KW-0808">Transferase</keyword>